<dbReference type="Proteomes" id="UP001530400">
    <property type="component" value="Unassembled WGS sequence"/>
</dbReference>
<feature type="compositionally biased region" description="Basic and acidic residues" evidence="2">
    <location>
        <begin position="254"/>
        <end position="274"/>
    </location>
</feature>
<feature type="compositionally biased region" description="Low complexity" evidence="2">
    <location>
        <begin position="54"/>
        <end position="74"/>
    </location>
</feature>
<feature type="region of interest" description="Disordered" evidence="2">
    <location>
        <begin position="1"/>
        <end position="106"/>
    </location>
</feature>
<comment type="caution">
    <text evidence="3">The sequence shown here is derived from an EMBL/GenBank/DDBJ whole genome shotgun (WGS) entry which is preliminary data.</text>
</comment>
<feature type="compositionally biased region" description="Polar residues" evidence="2">
    <location>
        <begin position="417"/>
        <end position="435"/>
    </location>
</feature>
<feature type="region of interest" description="Disordered" evidence="2">
    <location>
        <begin position="135"/>
        <end position="171"/>
    </location>
</feature>
<keyword evidence="4" id="KW-1185">Reference proteome</keyword>
<keyword evidence="1" id="KW-0175">Coiled coil</keyword>
<feature type="compositionally biased region" description="Low complexity" evidence="2">
    <location>
        <begin position="475"/>
        <end position="520"/>
    </location>
</feature>
<feature type="region of interest" description="Disordered" evidence="2">
    <location>
        <begin position="580"/>
        <end position="606"/>
    </location>
</feature>
<feature type="coiled-coil region" evidence="1">
    <location>
        <begin position="274"/>
        <end position="322"/>
    </location>
</feature>
<organism evidence="3 4">
    <name type="scientific">Cyclotella atomus</name>
    <dbReference type="NCBI Taxonomy" id="382360"/>
    <lineage>
        <taxon>Eukaryota</taxon>
        <taxon>Sar</taxon>
        <taxon>Stramenopiles</taxon>
        <taxon>Ochrophyta</taxon>
        <taxon>Bacillariophyta</taxon>
        <taxon>Coscinodiscophyceae</taxon>
        <taxon>Thalassiosirophycidae</taxon>
        <taxon>Stephanodiscales</taxon>
        <taxon>Stephanodiscaceae</taxon>
        <taxon>Cyclotella</taxon>
    </lineage>
</organism>
<evidence type="ECO:0000256" key="2">
    <source>
        <dbReference type="SAM" id="MobiDB-lite"/>
    </source>
</evidence>
<evidence type="ECO:0000313" key="3">
    <source>
        <dbReference type="EMBL" id="KAL3773187.1"/>
    </source>
</evidence>
<feature type="compositionally biased region" description="Low complexity" evidence="2">
    <location>
        <begin position="542"/>
        <end position="555"/>
    </location>
</feature>
<feature type="region of interest" description="Disordered" evidence="2">
    <location>
        <begin position="241"/>
        <end position="274"/>
    </location>
</feature>
<accession>A0ABD3NB14</accession>
<evidence type="ECO:0000313" key="4">
    <source>
        <dbReference type="Proteomes" id="UP001530400"/>
    </source>
</evidence>
<sequence length="653" mass="73941">MNIDGEAQDQPLTRSNRPRDQQAAFSRINQISDPEESSDDEQNHEQNLRRTRLQTHQQGPQRQTSQRQSLQQESFDNDESSEEEDDDDGSSRSSSESELDMDAIEDYNSKAVASFCSKSSRLPSQPKEIDIPAKLSANLGNIVAPKCMNKPKGKKKDEHAKCRAALTEESEKRETALKSLGSLFVSHEAKWVAYGHKVEDENARLTTCLAESNKSGTELRGNVTKLLKECKDKDEAHDKALAKKDERHKKAFKKKDEDHSEVLESKQKAHDNALKKEEELYQSTKDELDKATETIKELKKELKKEKDATKKLTEANQKLQEKLDGCSSTKNSSSSSSVEAYVQKKLIDAHFDAQKKSNDIELSGLKEQKKMEHKKARRDQVAGMMGVMGSMGMLNNGQFNASAMRVQTMLDSYPNPMLNNNSYQMQPPHQPNQMFNNNSYQPQPPPPNNYHHNGNFQSQPMQSNNAYQNQYHPSNNHQANHHYNQQQQPPPNNYQQHNNTYNNQQQQPPPNNYQQHNNAYGNQQAPVNYQPNNAYGNHQTLPNNYGPSNNGNYQQPTANVHNSHVQNLNTDEHNATGTAMHFGNQDFGGLGPNDAPANMNNGGLDPSFNQYEMPSVTNTTPFDQRDGFRLDTYQSINQSINQSRPFKKRPIDA</sequence>
<reference evidence="3 4" key="1">
    <citation type="submission" date="2024-10" db="EMBL/GenBank/DDBJ databases">
        <title>Updated reference genomes for cyclostephanoid diatoms.</title>
        <authorList>
            <person name="Roberts W.R."/>
            <person name="Alverson A.J."/>
        </authorList>
    </citation>
    <scope>NUCLEOTIDE SEQUENCE [LARGE SCALE GENOMIC DNA]</scope>
    <source>
        <strain evidence="3 4">AJA010-31</strain>
    </source>
</reference>
<feature type="compositionally biased region" description="Polar residues" evidence="2">
    <location>
        <begin position="521"/>
        <end position="541"/>
    </location>
</feature>
<feature type="compositionally biased region" description="Acidic residues" evidence="2">
    <location>
        <begin position="75"/>
        <end position="88"/>
    </location>
</feature>
<gene>
    <name evidence="3" type="ORF">ACHAWO_006309</name>
</gene>
<feature type="compositionally biased region" description="Polar residues" evidence="2">
    <location>
        <begin position="23"/>
        <end position="32"/>
    </location>
</feature>
<protein>
    <submittedName>
        <fullName evidence="3">Uncharacterized protein</fullName>
    </submittedName>
</protein>
<proteinExistence type="predicted"/>
<dbReference type="AlphaFoldDB" id="A0ABD3NB14"/>
<evidence type="ECO:0000256" key="1">
    <source>
        <dbReference type="SAM" id="Coils"/>
    </source>
</evidence>
<name>A0ABD3NB14_9STRA</name>
<feature type="region of interest" description="Disordered" evidence="2">
    <location>
        <begin position="412"/>
        <end position="558"/>
    </location>
</feature>
<dbReference type="EMBL" id="JALLPJ020001243">
    <property type="protein sequence ID" value="KAL3773187.1"/>
    <property type="molecule type" value="Genomic_DNA"/>
</dbReference>
<feature type="compositionally biased region" description="Polar residues" evidence="2">
    <location>
        <begin position="456"/>
        <end position="474"/>
    </location>
</feature>